<gene>
    <name evidence="1" type="ORF">A7K91_04925</name>
</gene>
<keyword evidence="2" id="KW-1185">Reference proteome</keyword>
<accession>A0A1A5YGZ7</accession>
<dbReference type="Proteomes" id="UP000092024">
    <property type="component" value="Unassembled WGS sequence"/>
</dbReference>
<dbReference type="AlphaFoldDB" id="A0A1A5YGZ7"/>
<protein>
    <submittedName>
        <fullName evidence="1">Uncharacterized protein</fullName>
    </submittedName>
</protein>
<sequence>MLANISPYSIVEQDYTWIGEYIDGTCLYEYDINTKQRSDFYSIKRDKLIRFGLIGHGMRLYYEVGGGFFKLNGSLYEIVYRVGNKEYYLTGQFHPYNDVIAFKDAEAWSSRGHSDTHKFPTRITAFNFGWKTKLDVSGVQFSIKAIVTIPYNAPVNLQVSIVADTDLEGQLLFKKNGTEISEFETPLKKGVGGKLMWAVR</sequence>
<reference evidence="1 2" key="1">
    <citation type="submission" date="2016-05" db="EMBL/GenBank/DDBJ databases">
        <title>Paenibacillus oryzae. sp. nov., isolated from the rice root.</title>
        <authorList>
            <person name="Zhang J."/>
            <person name="Zhang X."/>
        </authorList>
    </citation>
    <scope>NUCLEOTIDE SEQUENCE [LARGE SCALE GENOMIC DNA]</scope>
    <source>
        <strain evidence="1 2">1DrF-4</strain>
    </source>
</reference>
<proteinExistence type="predicted"/>
<dbReference type="OrthoDB" id="2111939at2"/>
<name>A0A1A5YGZ7_9BACL</name>
<dbReference type="STRING" id="1844972.A7K91_04925"/>
<comment type="caution">
    <text evidence="1">The sequence shown here is derived from an EMBL/GenBank/DDBJ whole genome shotgun (WGS) entry which is preliminary data.</text>
</comment>
<evidence type="ECO:0000313" key="1">
    <source>
        <dbReference type="EMBL" id="OBR64926.1"/>
    </source>
</evidence>
<organism evidence="1 2">
    <name type="scientific">Paenibacillus oryzae</name>
    <dbReference type="NCBI Taxonomy" id="1844972"/>
    <lineage>
        <taxon>Bacteria</taxon>
        <taxon>Bacillati</taxon>
        <taxon>Bacillota</taxon>
        <taxon>Bacilli</taxon>
        <taxon>Bacillales</taxon>
        <taxon>Paenibacillaceae</taxon>
        <taxon>Paenibacillus</taxon>
    </lineage>
</organism>
<evidence type="ECO:0000313" key="2">
    <source>
        <dbReference type="Proteomes" id="UP000092024"/>
    </source>
</evidence>
<dbReference type="EMBL" id="LYPA01000064">
    <property type="protein sequence ID" value="OBR64926.1"/>
    <property type="molecule type" value="Genomic_DNA"/>
</dbReference>
<dbReference type="RefSeq" id="WP_068684100.1">
    <property type="nucleotide sequence ID" value="NZ_LYPA01000064.1"/>
</dbReference>